<evidence type="ECO:0000256" key="1">
    <source>
        <dbReference type="ARBA" id="ARBA00007572"/>
    </source>
</evidence>
<keyword evidence="6" id="KW-1185">Reference proteome</keyword>
<evidence type="ECO:0000256" key="3">
    <source>
        <dbReference type="ARBA" id="ARBA00034003"/>
    </source>
</evidence>
<sequence>MTFIEPMLLTACNEPDTRSTVIAEPKIDGFRVILSVKAGKTDLWTRHRNLVSKQFPELMNVPVEHDVVLDGEVAYYDPAIDNFCFESISSRILLSNSDKIKATATRFPAVYVIWDILYKDGRDLRALPLLKRKEILHQTVKPNEHFSLISFAEGRGAQMYEEMCARNMEGATYKDADSRYEGRRSPAWRKHVRYETAEVVISGYRRNEFGWFAQIEEDNRLRPAGIIELAVPPGHRKAFYKIAQQLVTGEDENAVYLQPLIRAKVKFRNWTKNRMLRTPAFVDFIY</sequence>
<dbReference type="PANTHER" id="PTHR45674:SF4">
    <property type="entry name" value="DNA LIGASE 1"/>
    <property type="match status" value="1"/>
</dbReference>
<dbReference type="Gene3D" id="3.30.470.30">
    <property type="entry name" value="DNA ligase/mRNA capping enzyme"/>
    <property type="match status" value="1"/>
</dbReference>
<comment type="similarity">
    <text evidence="1">Belongs to the ATP-dependent DNA ligase family.</text>
</comment>
<evidence type="ECO:0000313" key="6">
    <source>
        <dbReference type="Proteomes" id="UP000644756"/>
    </source>
</evidence>
<dbReference type="RefSeq" id="WP_229725471.1">
    <property type="nucleotide sequence ID" value="NZ_BMGR01000014.1"/>
</dbReference>
<dbReference type="GO" id="GO:0006281">
    <property type="term" value="P:DNA repair"/>
    <property type="evidence" value="ECO:0007669"/>
    <property type="project" value="InterPro"/>
</dbReference>
<dbReference type="SUPFAM" id="SSF50249">
    <property type="entry name" value="Nucleic acid-binding proteins"/>
    <property type="match status" value="1"/>
</dbReference>
<proteinExistence type="inferred from homology"/>
<organism evidence="5 6">
    <name type="scientific">Paenibacillus abyssi</name>
    <dbReference type="NCBI Taxonomy" id="1340531"/>
    <lineage>
        <taxon>Bacteria</taxon>
        <taxon>Bacillati</taxon>
        <taxon>Bacillota</taxon>
        <taxon>Bacilli</taxon>
        <taxon>Bacillales</taxon>
        <taxon>Paenibacillaceae</taxon>
        <taxon>Paenibacillus</taxon>
    </lineage>
</organism>
<dbReference type="InterPro" id="IPR050191">
    <property type="entry name" value="ATP-dep_DNA_ligase"/>
</dbReference>
<protein>
    <submittedName>
        <fullName evidence="5">SPBc2 prophage-derived DNA ligase-like protein LigB</fullName>
    </submittedName>
</protein>
<reference evidence="5" key="2">
    <citation type="submission" date="2020-09" db="EMBL/GenBank/DDBJ databases">
        <authorList>
            <person name="Sun Q."/>
            <person name="Zhou Y."/>
        </authorList>
    </citation>
    <scope>NUCLEOTIDE SEQUENCE</scope>
    <source>
        <strain evidence="5">CGMCC 1.12987</strain>
    </source>
</reference>
<comment type="caution">
    <text evidence="5">The sequence shown here is derived from an EMBL/GenBank/DDBJ whole genome shotgun (WGS) entry which is preliminary data.</text>
</comment>
<dbReference type="SUPFAM" id="SSF56091">
    <property type="entry name" value="DNA ligase/mRNA capping enzyme, catalytic domain"/>
    <property type="match status" value="1"/>
</dbReference>
<evidence type="ECO:0000313" key="5">
    <source>
        <dbReference type="EMBL" id="GGG17641.1"/>
    </source>
</evidence>
<dbReference type="Pfam" id="PF01068">
    <property type="entry name" value="DNA_ligase_A_M"/>
    <property type="match status" value="1"/>
</dbReference>
<reference evidence="5" key="1">
    <citation type="journal article" date="2014" name="Int. J. Syst. Evol. Microbiol.">
        <title>Complete genome sequence of Corynebacterium casei LMG S-19264T (=DSM 44701T), isolated from a smear-ripened cheese.</title>
        <authorList>
            <consortium name="US DOE Joint Genome Institute (JGI-PGF)"/>
            <person name="Walter F."/>
            <person name="Albersmeier A."/>
            <person name="Kalinowski J."/>
            <person name="Ruckert C."/>
        </authorList>
    </citation>
    <scope>NUCLEOTIDE SEQUENCE</scope>
    <source>
        <strain evidence="5">CGMCC 1.12987</strain>
    </source>
</reference>
<accession>A0A917G154</accession>
<dbReference type="PROSITE" id="PS50160">
    <property type="entry name" value="DNA_LIGASE_A3"/>
    <property type="match status" value="1"/>
</dbReference>
<dbReference type="GO" id="GO:0006310">
    <property type="term" value="P:DNA recombination"/>
    <property type="evidence" value="ECO:0007669"/>
    <property type="project" value="InterPro"/>
</dbReference>
<evidence type="ECO:0000256" key="2">
    <source>
        <dbReference type="ARBA" id="ARBA00022598"/>
    </source>
</evidence>
<name>A0A917G154_9BACL</name>
<comment type="catalytic activity">
    <reaction evidence="3">
        <text>ATP + (deoxyribonucleotide)n-3'-hydroxyl + 5'-phospho-(deoxyribonucleotide)m = (deoxyribonucleotide)n+m + AMP + diphosphate.</text>
        <dbReference type="EC" id="6.5.1.1"/>
    </reaction>
</comment>
<dbReference type="InterPro" id="IPR012310">
    <property type="entry name" value="DNA_ligase_ATP-dep_cent"/>
</dbReference>
<keyword evidence="2 5" id="KW-0436">Ligase</keyword>
<dbReference type="InterPro" id="IPR012340">
    <property type="entry name" value="NA-bd_OB-fold"/>
</dbReference>
<dbReference type="GO" id="GO:0003910">
    <property type="term" value="F:DNA ligase (ATP) activity"/>
    <property type="evidence" value="ECO:0007669"/>
    <property type="project" value="UniProtKB-EC"/>
</dbReference>
<dbReference type="AlphaFoldDB" id="A0A917G154"/>
<dbReference type="EMBL" id="BMGR01000014">
    <property type="protein sequence ID" value="GGG17641.1"/>
    <property type="molecule type" value="Genomic_DNA"/>
</dbReference>
<dbReference type="GO" id="GO:0005524">
    <property type="term" value="F:ATP binding"/>
    <property type="evidence" value="ECO:0007669"/>
    <property type="project" value="InterPro"/>
</dbReference>
<gene>
    <name evidence="5" type="primary">ligB</name>
    <name evidence="5" type="ORF">GCM10010916_38100</name>
</gene>
<feature type="domain" description="ATP-dependent DNA ligase family profile" evidence="4">
    <location>
        <begin position="102"/>
        <end position="163"/>
    </location>
</feature>
<dbReference type="PANTHER" id="PTHR45674">
    <property type="entry name" value="DNA LIGASE 1/3 FAMILY MEMBER"/>
    <property type="match status" value="1"/>
</dbReference>
<dbReference type="Proteomes" id="UP000644756">
    <property type="component" value="Unassembled WGS sequence"/>
</dbReference>
<evidence type="ECO:0000259" key="4">
    <source>
        <dbReference type="PROSITE" id="PS50160"/>
    </source>
</evidence>